<dbReference type="EMBL" id="JBHSKL010000019">
    <property type="protein sequence ID" value="MFC5226458.1"/>
    <property type="molecule type" value="Genomic_DNA"/>
</dbReference>
<dbReference type="PANTHER" id="PTHR46796">
    <property type="entry name" value="HTH-TYPE TRANSCRIPTIONAL ACTIVATOR RHAS-RELATED"/>
    <property type="match status" value="1"/>
</dbReference>
<dbReference type="Pfam" id="PF12833">
    <property type="entry name" value="HTH_18"/>
    <property type="match status" value="1"/>
</dbReference>
<keyword evidence="6" id="KW-1185">Reference proteome</keyword>
<dbReference type="SUPFAM" id="SSF46689">
    <property type="entry name" value="Homeodomain-like"/>
    <property type="match status" value="2"/>
</dbReference>
<dbReference type="InterPro" id="IPR009057">
    <property type="entry name" value="Homeodomain-like_sf"/>
</dbReference>
<comment type="caution">
    <text evidence="5">The sequence shown here is derived from an EMBL/GenBank/DDBJ whole genome shotgun (WGS) entry which is preliminary data.</text>
</comment>
<accession>A0ABW0D8S1</accession>
<evidence type="ECO:0000313" key="6">
    <source>
        <dbReference type="Proteomes" id="UP001596156"/>
    </source>
</evidence>
<gene>
    <name evidence="5" type="ORF">ACFPN6_17995</name>
</gene>
<keyword evidence="2" id="KW-0238">DNA-binding</keyword>
<feature type="domain" description="HTH araC/xylS-type" evidence="4">
    <location>
        <begin position="194"/>
        <end position="292"/>
    </location>
</feature>
<organism evidence="5 6">
    <name type="scientific">Streptomyces fimbriatus</name>
    <dbReference type="NCBI Taxonomy" id="68197"/>
    <lineage>
        <taxon>Bacteria</taxon>
        <taxon>Bacillati</taxon>
        <taxon>Actinomycetota</taxon>
        <taxon>Actinomycetes</taxon>
        <taxon>Kitasatosporales</taxon>
        <taxon>Streptomycetaceae</taxon>
        <taxon>Streptomyces</taxon>
    </lineage>
</organism>
<name>A0ABW0D8S1_STRFI</name>
<evidence type="ECO:0000256" key="2">
    <source>
        <dbReference type="ARBA" id="ARBA00023125"/>
    </source>
</evidence>
<dbReference type="InterPro" id="IPR050204">
    <property type="entry name" value="AraC_XylS_family_regulators"/>
</dbReference>
<dbReference type="SMART" id="SM00342">
    <property type="entry name" value="HTH_ARAC"/>
    <property type="match status" value="1"/>
</dbReference>
<dbReference type="Proteomes" id="UP001596156">
    <property type="component" value="Unassembled WGS sequence"/>
</dbReference>
<evidence type="ECO:0000256" key="1">
    <source>
        <dbReference type="ARBA" id="ARBA00023015"/>
    </source>
</evidence>
<proteinExistence type="predicted"/>
<dbReference type="PROSITE" id="PS01124">
    <property type="entry name" value="HTH_ARAC_FAMILY_2"/>
    <property type="match status" value="1"/>
</dbReference>
<dbReference type="Gene3D" id="1.10.10.60">
    <property type="entry name" value="Homeodomain-like"/>
    <property type="match status" value="2"/>
</dbReference>
<keyword evidence="3" id="KW-0804">Transcription</keyword>
<dbReference type="PANTHER" id="PTHR46796:SF6">
    <property type="entry name" value="ARAC SUBFAMILY"/>
    <property type="match status" value="1"/>
</dbReference>
<evidence type="ECO:0000259" key="4">
    <source>
        <dbReference type="PROSITE" id="PS01124"/>
    </source>
</evidence>
<dbReference type="InterPro" id="IPR018060">
    <property type="entry name" value="HTH_AraC"/>
</dbReference>
<evidence type="ECO:0000313" key="5">
    <source>
        <dbReference type="EMBL" id="MFC5226458.1"/>
    </source>
</evidence>
<sequence>MTELGLADTVGILRQPGVRTRHSSAGLGWERLYLSAQEEQPYRAAFGPAPTHLVILHLDGPVTVRRGRGTGARSRTIPPGGLFVQPAGRTLSVELGGRLDTIHAYLSDDALRDANGGRPVELHEELGTTDPLTEQLLLALAGTVRSWEPSARTYADHLTGMLAAQLVRRHRTATATAPPPTAPGPSGLSPRQLAAVRRLMEDRLADPLPIADLAAAAALSCSQFTRRFRASTGRSPHQFLLGLRLERACRLLRTSSDPIADVAVRCGFSHQEHLTRVMRARLDTTPAALRRAG</sequence>
<protein>
    <submittedName>
        <fullName evidence="5">Helix-turn-helix domain-containing protein</fullName>
    </submittedName>
</protein>
<reference evidence="6" key="1">
    <citation type="journal article" date="2019" name="Int. J. Syst. Evol. Microbiol.">
        <title>The Global Catalogue of Microorganisms (GCM) 10K type strain sequencing project: providing services to taxonomists for standard genome sequencing and annotation.</title>
        <authorList>
            <consortium name="The Broad Institute Genomics Platform"/>
            <consortium name="The Broad Institute Genome Sequencing Center for Infectious Disease"/>
            <person name="Wu L."/>
            <person name="Ma J."/>
        </authorList>
    </citation>
    <scope>NUCLEOTIDE SEQUENCE [LARGE SCALE GENOMIC DNA]</scope>
    <source>
        <strain evidence="6">CCM 8479</strain>
    </source>
</reference>
<evidence type="ECO:0000256" key="3">
    <source>
        <dbReference type="ARBA" id="ARBA00023163"/>
    </source>
</evidence>
<dbReference type="RefSeq" id="WP_344642684.1">
    <property type="nucleotide sequence ID" value="NZ_BAAASS010000002.1"/>
</dbReference>
<keyword evidence="1" id="KW-0805">Transcription regulation</keyword>